<evidence type="ECO:0000256" key="3">
    <source>
        <dbReference type="ARBA" id="ARBA00022691"/>
    </source>
</evidence>
<reference evidence="6" key="1">
    <citation type="journal article" date="2019" name="Int. J. Syst. Evol. Microbiol.">
        <title>The Global Catalogue of Microorganisms (GCM) 10K type strain sequencing project: providing services to taxonomists for standard genome sequencing and annotation.</title>
        <authorList>
            <consortium name="The Broad Institute Genomics Platform"/>
            <consortium name="The Broad Institute Genome Sequencing Center for Infectious Disease"/>
            <person name="Wu L."/>
            <person name="Ma J."/>
        </authorList>
    </citation>
    <scope>NUCLEOTIDE SEQUENCE [LARGE SCALE GENOMIC DNA]</scope>
    <source>
        <strain evidence="6">JCM 14309</strain>
    </source>
</reference>
<evidence type="ECO:0000313" key="6">
    <source>
        <dbReference type="Proteomes" id="UP001500236"/>
    </source>
</evidence>
<dbReference type="Gene3D" id="3.40.50.150">
    <property type="entry name" value="Vaccinia Virus protein VP39"/>
    <property type="match status" value="1"/>
</dbReference>
<dbReference type="EMBL" id="BAAAVT010000016">
    <property type="protein sequence ID" value="GAA3071648.1"/>
    <property type="molecule type" value="Genomic_DNA"/>
</dbReference>
<evidence type="ECO:0000256" key="4">
    <source>
        <dbReference type="SAM" id="MobiDB-lite"/>
    </source>
</evidence>
<gene>
    <name evidence="5" type="ORF">GCM10010529_24770</name>
</gene>
<keyword evidence="6" id="KW-1185">Reference proteome</keyword>
<dbReference type="InterPro" id="IPR050362">
    <property type="entry name" value="Cation-dep_OMT"/>
</dbReference>
<protein>
    <submittedName>
        <fullName evidence="5">O-methyltransferase</fullName>
    </submittedName>
</protein>
<dbReference type="InterPro" id="IPR002935">
    <property type="entry name" value="SAM_O-MeTrfase"/>
</dbReference>
<keyword evidence="1" id="KW-0489">Methyltransferase</keyword>
<name>A0ABP6M456_9MICC</name>
<proteinExistence type="predicted"/>
<dbReference type="PANTHER" id="PTHR10509:SF14">
    <property type="entry name" value="CAFFEOYL-COA O-METHYLTRANSFERASE 3-RELATED"/>
    <property type="match status" value="1"/>
</dbReference>
<evidence type="ECO:0000313" key="5">
    <source>
        <dbReference type="EMBL" id="GAA3071648.1"/>
    </source>
</evidence>
<evidence type="ECO:0000256" key="1">
    <source>
        <dbReference type="ARBA" id="ARBA00022603"/>
    </source>
</evidence>
<dbReference type="Pfam" id="PF01596">
    <property type="entry name" value="Methyltransf_3"/>
    <property type="match status" value="1"/>
</dbReference>
<feature type="region of interest" description="Disordered" evidence="4">
    <location>
        <begin position="1"/>
        <end position="32"/>
    </location>
</feature>
<evidence type="ECO:0000256" key="2">
    <source>
        <dbReference type="ARBA" id="ARBA00022679"/>
    </source>
</evidence>
<organism evidence="5 6">
    <name type="scientific">Nesterenkonia aethiopica</name>
    <dbReference type="NCBI Taxonomy" id="269144"/>
    <lineage>
        <taxon>Bacteria</taxon>
        <taxon>Bacillati</taxon>
        <taxon>Actinomycetota</taxon>
        <taxon>Actinomycetes</taxon>
        <taxon>Micrococcales</taxon>
        <taxon>Micrococcaceae</taxon>
        <taxon>Nesterenkonia</taxon>
    </lineage>
</organism>
<keyword evidence="2" id="KW-0808">Transferase</keyword>
<dbReference type="Proteomes" id="UP001500236">
    <property type="component" value="Unassembled WGS sequence"/>
</dbReference>
<dbReference type="RefSeq" id="WP_344684305.1">
    <property type="nucleotide sequence ID" value="NZ_BAAAVT010000016.1"/>
</dbReference>
<keyword evidence="3" id="KW-0949">S-adenosyl-L-methionine</keyword>
<dbReference type="SUPFAM" id="SSF53335">
    <property type="entry name" value="S-adenosyl-L-methionine-dependent methyltransferases"/>
    <property type="match status" value="1"/>
</dbReference>
<dbReference type="InterPro" id="IPR029063">
    <property type="entry name" value="SAM-dependent_MTases_sf"/>
</dbReference>
<sequence>MDTSDAHTTAPDGTPAEIPTPSSSLARSGPDVGAPAAAAVDAYVEQTVACPGPEFAEVQRRAEEGGLPAIEVSAAQGKHLELMVRISGARHVLEVGTLAGFSTLWMARALPAEGRLVTCEVEPHHADVARANLDGAGVGETVDIRVGPAEDTLLSLVDEVASGARPPFDLVFLDADKAGNPRYLELVMEMVRTGSVIIGDNVVRGGAVLDAESEDPDVQGIRRFLTLQGQHPRLEATAVQTVGAKSWDGFSLAVVTDG</sequence>
<comment type="caution">
    <text evidence="5">The sequence shown here is derived from an EMBL/GenBank/DDBJ whole genome shotgun (WGS) entry which is preliminary data.</text>
</comment>
<dbReference type="PROSITE" id="PS51682">
    <property type="entry name" value="SAM_OMT_I"/>
    <property type="match status" value="1"/>
</dbReference>
<accession>A0ABP6M456</accession>
<dbReference type="PANTHER" id="PTHR10509">
    <property type="entry name" value="O-METHYLTRANSFERASE-RELATED"/>
    <property type="match status" value="1"/>
</dbReference>